<dbReference type="EMBL" id="LWCA01001830">
    <property type="protein sequence ID" value="OAF64444.1"/>
    <property type="molecule type" value="Genomic_DNA"/>
</dbReference>
<evidence type="ECO:0000256" key="1">
    <source>
        <dbReference type="SAM" id="SignalP"/>
    </source>
</evidence>
<accession>A0A177AT84</accession>
<dbReference type="Proteomes" id="UP000078046">
    <property type="component" value="Unassembled WGS sequence"/>
</dbReference>
<organism evidence="2 3">
    <name type="scientific">Intoshia linei</name>
    <dbReference type="NCBI Taxonomy" id="1819745"/>
    <lineage>
        <taxon>Eukaryota</taxon>
        <taxon>Metazoa</taxon>
        <taxon>Spiralia</taxon>
        <taxon>Lophotrochozoa</taxon>
        <taxon>Mesozoa</taxon>
        <taxon>Orthonectida</taxon>
        <taxon>Rhopaluridae</taxon>
        <taxon>Intoshia</taxon>
    </lineage>
</organism>
<feature type="chain" id="PRO_5008056673" evidence="1">
    <location>
        <begin position="20"/>
        <end position="1039"/>
    </location>
</feature>
<keyword evidence="1" id="KW-0732">Signal</keyword>
<evidence type="ECO:0000313" key="2">
    <source>
        <dbReference type="EMBL" id="OAF64444.1"/>
    </source>
</evidence>
<evidence type="ECO:0000313" key="3">
    <source>
        <dbReference type="Proteomes" id="UP000078046"/>
    </source>
</evidence>
<protein>
    <submittedName>
        <fullName evidence="2">Uncharacterized protein</fullName>
    </submittedName>
</protein>
<sequence length="1039" mass="121235">MSQPVIIFISIILLESPIAKNIKYLKDPCHSRGNKYLINSQEALITILLKTDSSLDFLQYTSCFKIWCASLQKHEEKKAKFLIKLWIKLDSILHKNFTPKSKPSFYDLLIAIGPHKDVEKYWILSLECELWDKNIYKMSDSILPQLIDICNSNDEIFNDWLVYWSTKKLHVSIIKNEKIDIKTVLKLLKMTKKSGKNKIFDEFYLDFLYCTILFKNLTSWELSNENSLNLLNNCYKKAKLVIMCDLKIRNVELFCYILKCMALYYKLYQNSYKETKMWSNIYIFARQNNLPLDVELAVIHLANLAIENNDYKLSVKLMKMIKHAGKSNYFAFMFLVLKICVYGKNYQHFDQNILKIENCVNLISGTSKIFIKGQKYFHMFMANNYFDQNHKTGFSSIDLTFLMLSSSNTLMSSLNVGSEKYYACTIFDYLTFILFHVSVVKTGLVHQIQFGVVSVAQQLANELIRLAEIHQLQNLACEIWCHFTNINIIMGDVSSAVVNINNCFACHYHKPFKSENLLNSTNYITNYMSTVSDLVDSDSENYKTDDANVTFNLNLEILETDNLKDSNIENFEFVDIRKEYPVPDYWNHDECECKNCKNVEKKNIDLLRYTLVANLQTDLNERENLYLSIIKFCQNTLSSESGSNLCTHINQVVFSTRHDSDASDIGEIVDNLKMINFNSSKPKKVDSDPKSINCITNTKNYNTKLLDTIVFSYWSITKFFFSINKFEIYFQFLKNLKALSKLHFMRLNPNIMNSFIHRTLYSMSKMFSTRYHRDNTSFEVIVKKTQKANFVEKMNCINIQESNDFNNMLKTPKKVLLYKYKIPVVNKLKSVHRTKKCLHLLNEPDSESKNEINFSVSFDDFKTPLKKSQRITRSMKKCTEPEKERGTGEKYSNVMLDKLGSCAFKSIHLDSDVENSNTNKNSLDFCLYLQNVLGELFSNSFRLDSEFYKILNQTIYLNSNSIFQFNRDIKVAEIGMYHLALSHSNVFRVSMLSSLFFKKKILLKKDHLSYLDNIEFLQNFLDFDGVSKSLDSFSSFIPK</sequence>
<feature type="non-terminal residue" evidence="2">
    <location>
        <position position="1039"/>
    </location>
</feature>
<reference evidence="2 3" key="1">
    <citation type="submission" date="2016-04" db="EMBL/GenBank/DDBJ databases">
        <title>The genome of Intoshia linei affirms orthonectids as highly simplified spiralians.</title>
        <authorList>
            <person name="Mikhailov K.V."/>
            <person name="Slusarev G.S."/>
            <person name="Nikitin M.A."/>
            <person name="Logacheva M.D."/>
            <person name="Penin A."/>
            <person name="Aleoshin V."/>
            <person name="Panchin Y.V."/>
        </authorList>
    </citation>
    <scope>NUCLEOTIDE SEQUENCE [LARGE SCALE GENOMIC DNA]</scope>
    <source>
        <strain evidence="2">Intl2013</strain>
        <tissue evidence="2">Whole animal</tissue>
    </source>
</reference>
<comment type="caution">
    <text evidence="2">The sequence shown here is derived from an EMBL/GenBank/DDBJ whole genome shotgun (WGS) entry which is preliminary data.</text>
</comment>
<proteinExistence type="predicted"/>
<feature type="signal peptide" evidence="1">
    <location>
        <begin position="1"/>
        <end position="19"/>
    </location>
</feature>
<gene>
    <name evidence="2" type="ORF">A3Q56_07846</name>
</gene>
<name>A0A177AT84_9BILA</name>
<keyword evidence="3" id="KW-1185">Reference proteome</keyword>
<dbReference type="AlphaFoldDB" id="A0A177AT84"/>